<protein>
    <submittedName>
        <fullName evidence="1">Uncharacterized protein</fullName>
    </submittedName>
</protein>
<name>A0ACC0MPW3_RHOML</name>
<evidence type="ECO:0000313" key="2">
    <source>
        <dbReference type="Proteomes" id="UP001062846"/>
    </source>
</evidence>
<keyword evidence="2" id="KW-1185">Reference proteome</keyword>
<evidence type="ECO:0000313" key="1">
    <source>
        <dbReference type="EMBL" id="KAI8542659.1"/>
    </source>
</evidence>
<reference evidence="1" key="1">
    <citation type="submission" date="2022-02" db="EMBL/GenBank/DDBJ databases">
        <title>Plant Genome Project.</title>
        <authorList>
            <person name="Zhang R.-G."/>
        </authorList>
    </citation>
    <scope>NUCLEOTIDE SEQUENCE</scope>
    <source>
        <strain evidence="1">AT1</strain>
    </source>
</reference>
<proteinExistence type="predicted"/>
<sequence>MESNSSSGTTGSPVRIRLCEHSEQAVLHTSWTDKNPGRRFFGCLYWYPGAPKTGGAHCEYFEWLDGSIGEQEKVVLQSKRDIRPLKQCIVEYEKKMEEIDEV</sequence>
<dbReference type="EMBL" id="CM046395">
    <property type="protein sequence ID" value="KAI8542659.1"/>
    <property type="molecule type" value="Genomic_DNA"/>
</dbReference>
<gene>
    <name evidence="1" type="ORF">RHMOL_Rhmol08G0155400</name>
</gene>
<dbReference type="Proteomes" id="UP001062846">
    <property type="component" value="Chromosome 8"/>
</dbReference>
<accession>A0ACC0MPW3</accession>
<organism evidence="1 2">
    <name type="scientific">Rhododendron molle</name>
    <name type="common">Chinese azalea</name>
    <name type="synonym">Azalea mollis</name>
    <dbReference type="NCBI Taxonomy" id="49168"/>
    <lineage>
        <taxon>Eukaryota</taxon>
        <taxon>Viridiplantae</taxon>
        <taxon>Streptophyta</taxon>
        <taxon>Embryophyta</taxon>
        <taxon>Tracheophyta</taxon>
        <taxon>Spermatophyta</taxon>
        <taxon>Magnoliopsida</taxon>
        <taxon>eudicotyledons</taxon>
        <taxon>Gunneridae</taxon>
        <taxon>Pentapetalae</taxon>
        <taxon>asterids</taxon>
        <taxon>Ericales</taxon>
        <taxon>Ericaceae</taxon>
        <taxon>Ericoideae</taxon>
        <taxon>Rhodoreae</taxon>
        <taxon>Rhododendron</taxon>
    </lineage>
</organism>
<comment type="caution">
    <text evidence="1">The sequence shown here is derived from an EMBL/GenBank/DDBJ whole genome shotgun (WGS) entry which is preliminary data.</text>
</comment>